<dbReference type="PANTHER" id="PTHR21666:SF270">
    <property type="entry name" value="MUREIN HYDROLASE ACTIVATOR ENVC"/>
    <property type="match status" value="1"/>
</dbReference>
<dbReference type="CDD" id="cd12797">
    <property type="entry name" value="M23_peptidase"/>
    <property type="match status" value="1"/>
</dbReference>
<dbReference type="EMBL" id="BAAAUX010000011">
    <property type="protein sequence ID" value="GAA2788372.1"/>
    <property type="molecule type" value="Genomic_DNA"/>
</dbReference>
<comment type="caution">
    <text evidence="2">The sequence shown here is derived from an EMBL/GenBank/DDBJ whole genome shotgun (WGS) entry which is preliminary data.</text>
</comment>
<proteinExistence type="predicted"/>
<dbReference type="Pfam" id="PF01551">
    <property type="entry name" value="Peptidase_M23"/>
    <property type="match status" value="1"/>
</dbReference>
<dbReference type="PANTHER" id="PTHR21666">
    <property type="entry name" value="PEPTIDASE-RELATED"/>
    <property type="match status" value="1"/>
</dbReference>
<name>A0ABN3VBB2_9PSEU</name>
<dbReference type="InterPro" id="IPR050570">
    <property type="entry name" value="Cell_wall_metabolism_enzyme"/>
</dbReference>
<accession>A0ABN3VBB2</accession>
<reference evidence="2 3" key="1">
    <citation type="journal article" date="2019" name="Int. J. Syst. Evol. Microbiol.">
        <title>The Global Catalogue of Microorganisms (GCM) 10K type strain sequencing project: providing services to taxonomists for standard genome sequencing and annotation.</title>
        <authorList>
            <consortium name="The Broad Institute Genomics Platform"/>
            <consortium name="The Broad Institute Genome Sequencing Center for Infectious Disease"/>
            <person name="Wu L."/>
            <person name="Ma J."/>
        </authorList>
    </citation>
    <scope>NUCLEOTIDE SEQUENCE [LARGE SCALE GENOMIC DNA]</scope>
    <source>
        <strain evidence="2 3">JCM 9383</strain>
    </source>
</reference>
<dbReference type="RefSeq" id="WP_344679632.1">
    <property type="nucleotide sequence ID" value="NZ_BAAAUX010000011.1"/>
</dbReference>
<evidence type="ECO:0000313" key="3">
    <source>
        <dbReference type="Proteomes" id="UP001500979"/>
    </source>
</evidence>
<protein>
    <recommendedName>
        <fullName evidence="1">M23ase beta-sheet core domain-containing protein</fullName>
    </recommendedName>
</protein>
<organism evidence="2 3">
    <name type="scientific">Saccharopolyspora taberi</name>
    <dbReference type="NCBI Taxonomy" id="60895"/>
    <lineage>
        <taxon>Bacteria</taxon>
        <taxon>Bacillati</taxon>
        <taxon>Actinomycetota</taxon>
        <taxon>Actinomycetes</taxon>
        <taxon>Pseudonocardiales</taxon>
        <taxon>Pseudonocardiaceae</taxon>
        <taxon>Saccharopolyspora</taxon>
    </lineage>
</organism>
<feature type="domain" description="M23ase beta-sheet core" evidence="1">
    <location>
        <begin position="52"/>
        <end position="97"/>
    </location>
</feature>
<dbReference type="InterPro" id="IPR011055">
    <property type="entry name" value="Dup_hybrid_motif"/>
</dbReference>
<evidence type="ECO:0000313" key="2">
    <source>
        <dbReference type="EMBL" id="GAA2788372.1"/>
    </source>
</evidence>
<dbReference type="SUPFAM" id="SSF51261">
    <property type="entry name" value="Duplicated hybrid motif"/>
    <property type="match status" value="1"/>
</dbReference>
<gene>
    <name evidence="2" type="ORF">GCM10010470_23700</name>
</gene>
<keyword evidence="3" id="KW-1185">Reference proteome</keyword>
<dbReference type="InterPro" id="IPR016047">
    <property type="entry name" value="M23ase_b-sheet_dom"/>
</dbReference>
<sequence>MRSICRADWYVRMVLAQAGKYLAQQGMSATGDWVIPVSGTCTSGFGPRDGEFHAGQDIANTVSTPIAAARDGTVIDSGPASGYGLWVRIAHVGGVVSRPSREGILLDEPGFLPARHKDPNRPETAFLDLQGPLVPRIHHLMASAADAGIALALAAARTCASTSTLGIPPGSARCRDRALGSGSAYTVRGTRSLLCSARLALDEPWLERCRAWGWCPFGAA</sequence>
<evidence type="ECO:0000259" key="1">
    <source>
        <dbReference type="Pfam" id="PF01551"/>
    </source>
</evidence>
<dbReference type="Gene3D" id="2.70.70.10">
    <property type="entry name" value="Glucose Permease (Domain IIA)"/>
    <property type="match status" value="1"/>
</dbReference>
<dbReference type="Proteomes" id="UP001500979">
    <property type="component" value="Unassembled WGS sequence"/>
</dbReference>